<evidence type="ECO:0000256" key="11">
    <source>
        <dbReference type="ARBA" id="ARBA00023180"/>
    </source>
</evidence>
<organism evidence="12 13">
    <name type="scientific">Cryptotermes secundus</name>
    <dbReference type="NCBI Taxonomy" id="105785"/>
    <lineage>
        <taxon>Eukaryota</taxon>
        <taxon>Metazoa</taxon>
        <taxon>Ecdysozoa</taxon>
        <taxon>Arthropoda</taxon>
        <taxon>Hexapoda</taxon>
        <taxon>Insecta</taxon>
        <taxon>Pterygota</taxon>
        <taxon>Neoptera</taxon>
        <taxon>Polyneoptera</taxon>
        <taxon>Dictyoptera</taxon>
        <taxon>Blattodea</taxon>
        <taxon>Blattoidea</taxon>
        <taxon>Termitoidae</taxon>
        <taxon>Kalotermitidae</taxon>
        <taxon>Cryptotermitinae</taxon>
        <taxon>Cryptotermes</taxon>
    </lineage>
</organism>
<protein>
    <submittedName>
        <fullName evidence="12">Uncharacterized protein</fullName>
    </submittedName>
</protein>
<gene>
    <name evidence="12" type="ORF">B7P43_G03983</name>
</gene>
<dbReference type="GO" id="GO:0007608">
    <property type="term" value="P:sensory perception of smell"/>
    <property type="evidence" value="ECO:0007669"/>
    <property type="project" value="UniProtKB-KW"/>
</dbReference>
<evidence type="ECO:0000256" key="10">
    <source>
        <dbReference type="ARBA" id="ARBA00023170"/>
    </source>
</evidence>
<dbReference type="InterPro" id="IPR002159">
    <property type="entry name" value="CD36_fam"/>
</dbReference>
<dbReference type="InParanoid" id="A0A2J7RCN2"/>
<dbReference type="FunCoup" id="A0A2J7RCN2">
    <property type="interactions" value="21"/>
</dbReference>
<keyword evidence="6" id="KW-0552">Olfaction</keyword>
<dbReference type="PANTHER" id="PTHR11923">
    <property type="entry name" value="SCAVENGER RECEPTOR CLASS B TYPE-1 SR-B1"/>
    <property type="match status" value="1"/>
</dbReference>
<comment type="subcellular location">
    <subcellularLocation>
        <location evidence="1">Cell membrane</location>
        <topology evidence="1">Multi-pass membrane protein</topology>
    </subcellularLocation>
</comment>
<keyword evidence="4" id="KW-0716">Sensory transduction</keyword>
<dbReference type="Pfam" id="PF01130">
    <property type="entry name" value="CD36"/>
    <property type="match status" value="1"/>
</dbReference>
<dbReference type="OrthoDB" id="6628920at2759"/>
<keyword evidence="11" id="KW-0325">Glycoprotein</keyword>
<dbReference type="GO" id="GO:0003676">
    <property type="term" value="F:nucleic acid binding"/>
    <property type="evidence" value="ECO:0007669"/>
    <property type="project" value="InterPro"/>
</dbReference>
<reference evidence="12 13" key="1">
    <citation type="submission" date="2017-12" db="EMBL/GenBank/DDBJ databases">
        <title>Hemimetabolous genomes reveal molecular basis of termite eusociality.</title>
        <authorList>
            <person name="Harrison M.C."/>
            <person name="Jongepier E."/>
            <person name="Robertson H.M."/>
            <person name="Arning N."/>
            <person name="Bitard-Feildel T."/>
            <person name="Chao H."/>
            <person name="Childers C.P."/>
            <person name="Dinh H."/>
            <person name="Doddapaneni H."/>
            <person name="Dugan S."/>
            <person name="Gowin J."/>
            <person name="Greiner C."/>
            <person name="Han Y."/>
            <person name="Hu H."/>
            <person name="Hughes D.S.T."/>
            <person name="Huylmans A.-K."/>
            <person name="Kemena C."/>
            <person name="Kremer L.P.M."/>
            <person name="Lee S.L."/>
            <person name="Lopez-Ezquerra A."/>
            <person name="Mallet L."/>
            <person name="Monroy-Kuhn J.M."/>
            <person name="Moser A."/>
            <person name="Murali S.C."/>
            <person name="Muzny D.M."/>
            <person name="Otani S."/>
            <person name="Piulachs M.-D."/>
            <person name="Poelchau M."/>
            <person name="Qu J."/>
            <person name="Schaub F."/>
            <person name="Wada-Katsumata A."/>
            <person name="Worley K.C."/>
            <person name="Xie Q."/>
            <person name="Ylla G."/>
            <person name="Poulsen M."/>
            <person name="Gibbs R.A."/>
            <person name="Schal C."/>
            <person name="Richards S."/>
            <person name="Belles X."/>
            <person name="Korb J."/>
            <person name="Bornberg-Bauer E."/>
        </authorList>
    </citation>
    <scope>NUCLEOTIDE SEQUENCE [LARGE SCALE GENOMIC DNA]</scope>
    <source>
        <tissue evidence="12">Whole body</tissue>
    </source>
</reference>
<dbReference type="GO" id="GO:0005044">
    <property type="term" value="F:scavenger receptor activity"/>
    <property type="evidence" value="ECO:0007669"/>
    <property type="project" value="TreeGrafter"/>
</dbReference>
<evidence type="ECO:0000256" key="5">
    <source>
        <dbReference type="ARBA" id="ARBA00022692"/>
    </source>
</evidence>
<evidence type="ECO:0000256" key="8">
    <source>
        <dbReference type="ARBA" id="ARBA00023136"/>
    </source>
</evidence>
<evidence type="ECO:0000256" key="2">
    <source>
        <dbReference type="ARBA" id="ARBA00010532"/>
    </source>
</evidence>
<dbReference type="PRINTS" id="PR01609">
    <property type="entry name" value="CD36FAMILY"/>
</dbReference>
<dbReference type="Gene3D" id="3.30.420.10">
    <property type="entry name" value="Ribonuclease H-like superfamily/Ribonuclease H"/>
    <property type="match status" value="1"/>
</dbReference>
<dbReference type="STRING" id="105785.A0A2J7RCN2"/>
<proteinExistence type="inferred from homology"/>
<keyword evidence="9" id="KW-1015">Disulfide bond</keyword>
<keyword evidence="3" id="KW-1003">Cell membrane</keyword>
<evidence type="ECO:0000313" key="12">
    <source>
        <dbReference type="EMBL" id="PNF38580.1"/>
    </source>
</evidence>
<dbReference type="Proteomes" id="UP000235965">
    <property type="component" value="Unassembled WGS sequence"/>
</dbReference>
<dbReference type="InterPro" id="IPR036397">
    <property type="entry name" value="RNaseH_sf"/>
</dbReference>
<dbReference type="GO" id="GO:0005737">
    <property type="term" value="C:cytoplasm"/>
    <property type="evidence" value="ECO:0007669"/>
    <property type="project" value="TreeGrafter"/>
</dbReference>
<dbReference type="AlphaFoldDB" id="A0A2J7RCN2"/>
<keyword evidence="7" id="KW-1133">Transmembrane helix</keyword>
<keyword evidence="8" id="KW-0472">Membrane</keyword>
<evidence type="ECO:0000256" key="7">
    <source>
        <dbReference type="ARBA" id="ARBA00022989"/>
    </source>
</evidence>
<accession>A0A2J7RCN2</accession>
<evidence type="ECO:0000256" key="6">
    <source>
        <dbReference type="ARBA" id="ARBA00022725"/>
    </source>
</evidence>
<dbReference type="GO" id="GO:0005886">
    <property type="term" value="C:plasma membrane"/>
    <property type="evidence" value="ECO:0007669"/>
    <property type="project" value="UniProtKB-SubCell"/>
</dbReference>
<evidence type="ECO:0000256" key="9">
    <source>
        <dbReference type="ARBA" id="ARBA00023157"/>
    </source>
</evidence>
<dbReference type="EMBL" id="NEVH01005885">
    <property type="protein sequence ID" value="PNF38580.1"/>
    <property type="molecule type" value="Genomic_DNA"/>
</dbReference>
<comment type="similarity">
    <text evidence="2">Belongs to the CD36 family.</text>
</comment>
<keyword evidence="10" id="KW-0675">Receptor</keyword>
<sequence length="583" mass="65975">MEVVRQSILRSPRCSARKHAVALDISNRSMRRILHEPLNFHPYKMVVVQELSPRDFQNQITACETLFETLPPDALVFFSDEAHFHLSGYVNKQNMHYWSGSNPRELHESLLHSDKVTVWCALSRVGVIGPYFFEEDNHAVTVNSQRYVDMIKNFFELALEEMHLGNVWFQQDGATAHTARASMTVLRAKFPRRLISLRGDIPWAAHSPDLTPCDIFYGDTSRQREFKEKINVTDHRNNDTVSFNPRDTWYFSMRKSEGLTGNEMLTIPHPALLATALTTERERPAALKILNKAIPAIFGNPASMFLTTSARNILFDGIPIYCNVTDFSSKAVCSEIKKRKDKFQQLDENIYGFSFFGMRNGTAGERFQVKRGIENIKELGQVVQFKGEKKLTIWSGDKCNNFMGTDSTIFPPFLTPNDTIAAFTPEICRSIAAYYTGSITYKGIKAYKYSADFGDASRDPDLTCFCTTPDTCFKKGLHDLTNCVGAPIVASLPHFYLADREYQTGVVGLNPTKEKHEILSIFEPMTSTPLLAHRRLQLSIALHKVDAIDLMQEVPTVIFPILWIDEVCAFPTLHATLSVLVAS</sequence>
<dbReference type="PANTHER" id="PTHR11923:SF69">
    <property type="entry name" value="SENSORY NEURON MEMBRANE PROTEIN 1"/>
    <property type="match status" value="1"/>
</dbReference>
<evidence type="ECO:0000313" key="13">
    <source>
        <dbReference type="Proteomes" id="UP000235965"/>
    </source>
</evidence>
<comment type="caution">
    <text evidence="12">The sequence shown here is derived from an EMBL/GenBank/DDBJ whole genome shotgun (WGS) entry which is preliminary data.</text>
</comment>
<evidence type="ECO:0000256" key="3">
    <source>
        <dbReference type="ARBA" id="ARBA00022475"/>
    </source>
</evidence>
<evidence type="ECO:0000256" key="1">
    <source>
        <dbReference type="ARBA" id="ARBA00004651"/>
    </source>
</evidence>
<evidence type="ECO:0000256" key="4">
    <source>
        <dbReference type="ARBA" id="ARBA00022606"/>
    </source>
</evidence>
<name>A0A2J7RCN2_9NEOP</name>
<keyword evidence="13" id="KW-1185">Reference proteome</keyword>
<keyword evidence="5" id="KW-0812">Transmembrane</keyword>